<dbReference type="AlphaFoldDB" id="A0A5D0XSN8"/>
<dbReference type="NCBIfam" id="NF008907">
    <property type="entry name" value="PRK12270.1"/>
    <property type="match status" value="1"/>
</dbReference>
<evidence type="ECO:0000256" key="9">
    <source>
        <dbReference type="ARBA" id="ARBA00023268"/>
    </source>
</evidence>
<evidence type="ECO:0000256" key="8">
    <source>
        <dbReference type="ARBA" id="ARBA00023052"/>
    </source>
</evidence>
<comment type="cofactor">
    <cofactor evidence="1">
        <name>Mg(2+)</name>
        <dbReference type="ChEBI" id="CHEBI:18420"/>
    </cofactor>
</comment>
<dbReference type="OrthoDB" id="9759785at2"/>
<dbReference type="UniPathway" id="UPA00223">
    <property type="reaction ID" value="UER00997"/>
</dbReference>
<dbReference type="Gene3D" id="3.40.50.11610">
    <property type="entry name" value="Multifunctional 2-oxoglutarate metabolism enzyme, C-terminal domain"/>
    <property type="match status" value="1"/>
</dbReference>
<evidence type="ECO:0000256" key="4">
    <source>
        <dbReference type="ARBA" id="ARBA00022532"/>
    </source>
</evidence>
<evidence type="ECO:0000259" key="13">
    <source>
        <dbReference type="SMART" id="SM00861"/>
    </source>
</evidence>
<dbReference type="EC" id="4.1.1.71" evidence="14"/>
<feature type="region of interest" description="Disordered" evidence="12">
    <location>
        <begin position="45"/>
        <end position="156"/>
    </location>
</feature>
<dbReference type="InterPro" id="IPR042179">
    <property type="entry name" value="KGD_C_sf"/>
</dbReference>
<dbReference type="NCBIfam" id="TIGR00239">
    <property type="entry name" value="2oxo_dh_E1"/>
    <property type="match status" value="1"/>
</dbReference>
<dbReference type="GO" id="GO:0004149">
    <property type="term" value="F:dihydrolipoyllysine-residue succinyltransferase activity"/>
    <property type="evidence" value="ECO:0007669"/>
    <property type="project" value="UniProtKB-EC"/>
</dbReference>
<dbReference type="Gene3D" id="3.30.559.10">
    <property type="entry name" value="Chloramphenicol acetyltransferase-like domain"/>
    <property type="match status" value="1"/>
</dbReference>
<dbReference type="InterPro" id="IPR001078">
    <property type="entry name" value="2-oxoacid_DH_actylTfrase"/>
</dbReference>
<keyword evidence="6" id="KW-0460">Magnesium</keyword>
<dbReference type="PANTHER" id="PTHR23152:SF4">
    <property type="entry name" value="2-OXOADIPATE DEHYDROGENASE COMPLEX COMPONENT E1"/>
    <property type="match status" value="1"/>
</dbReference>
<comment type="catalytic activity">
    <reaction evidence="11">
        <text>N(6)-[(R)-dihydrolipoyl]-L-lysyl-[protein] + succinyl-CoA = N(6)-[(R)-S(8)-succinyldihydrolipoyl]-L-lysyl-[protein] + CoA</text>
        <dbReference type="Rhea" id="RHEA:15213"/>
        <dbReference type="Rhea" id="RHEA-COMP:10475"/>
        <dbReference type="Rhea" id="RHEA-COMP:20092"/>
        <dbReference type="ChEBI" id="CHEBI:57287"/>
        <dbReference type="ChEBI" id="CHEBI:57292"/>
        <dbReference type="ChEBI" id="CHEBI:83100"/>
        <dbReference type="ChEBI" id="CHEBI:83120"/>
        <dbReference type="EC" id="2.3.1.61"/>
    </reaction>
</comment>
<dbReference type="RefSeq" id="WP_148600492.1">
    <property type="nucleotide sequence ID" value="NZ_VSLD01000002.1"/>
</dbReference>
<dbReference type="PANTHER" id="PTHR23152">
    <property type="entry name" value="2-OXOGLUTARATE DEHYDROGENASE"/>
    <property type="match status" value="1"/>
</dbReference>
<dbReference type="InterPro" id="IPR023213">
    <property type="entry name" value="CAT-like_dom_sf"/>
</dbReference>
<dbReference type="SUPFAM" id="SSF52518">
    <property type="entry name" value="Thiamin diphosphate-binding fold (THDP-binding)"/>
    <property type="match status" value="2"/>
</dbReference>
<dbReference type="EMBL" id="VSLD01000002">
    <property type="protein sequence ID" value="TYC99674.1"/>
    <property type="molecule type" value="Genomic_DNA"/>
</dbReference>
<evidence type="ECO:0000256" key="12">
    <source>
        <dbReference type="SAM" id="MobiDB-lite"/>
    </source>
</evidence>
<evidence type="ECO:0000256" key="2">
    <source>
        <dbReference type="ARBA" id="ARBA00001964"/>
    </source>
</evidence>
<feature type="compositionally biased region" description="Basic and acidic residues" evidence="12">
    <location>
        <begin position="48"/>
        <end position="61"/>
    </location>
</feature>
<keyword evidence="5" id="KW-0479">Metal-binding</keyword>
<comment type="pathway">
    <text evidence="3">Carbohydrate metabolism; tricarboxylic acid cycle; succinyl-CoA from 2-oxoglutarate (dehydrogenase route): step 1/1.</text>
</comment>
<keyword evidence="15" id="KW-1185">Reference proteome</keyword>
<dbReference type="GO" id="GO:0000287">
    <property type="term" value="F:magnesium ion binding"/>
    <property type="evidence" value="ECO:0007669"/>
    <property type="project" value="UniProtKB-ARBA"/>
</dbReference>
<dbReference type="GO" id="GO:0045252">
    <property type="term" value="C:oxoglutarate dehydrogenase complex"/>
    <property type="evidence" value="ECO:0007669"/>
    <property type="project" value="TreeGrafter"/>
</dbReference>
<dbReference type="Pfam" id="PF02779">
    <property type="entry name" value="Transket_pyr"/>
    <property type="match status" value="1"/>
</dbReference>
<evidence type="ECO:0000256" key="3">
    <source>
        <dbReference type="ARBA" id="ARBA00004813"/>
    </source>
</evidence>
<keyword evidence="9" id="KW-0511">Multifunctional enzyme</keyword>
<dbReference type="InterPro" id="IPR031717">
    <property type="entry name" value="ODO-1/KGD_C"/>
</dbReference>
<reference evidence="14 15" key="1">
    <citation type="submission" date="2019-08" db="EMBL/GenBank/DDBJ databases">
        <title>Genone of Arthrobacter echini P9.</title>
        <authorList>
            <person name="Bowman J.P."/>
        </authorList>
    </citation>
    <scope>NUCLEOTIDE SEQUENCE [LARGE SCALE GENOMIC DNA]</scope>
    <source>
        <strain evidence="14 15">P9</strain>
    </source>
</reference>
<dbReference type="SMART" id="SM00861">
    <property type="entry name" value="Transket_pyr"/>
    <property type="match status" value="1"/>
</dbReference>
<keyword evidence="4" id="KW-0816">Tricarboxylic acid cycle</keyword>
<dbReference type="Gene3D" id="1.10.287.1150">
    <property type="entry name" value="TPP helical domain"/>
    <property type="match status" value="1"/>
</dbReference>
<evidence type="ECO:0000313" key="14">
    <source>
        <dbReference type="EMBL" id="TYC99674.1"/>
    </source>
</evidence>
<gene>
    <name evidence="14" type="ORF">FQ377_06940</name>
</gene>
<dbReference type="GO" id="GO:0008683">
    <property type="term" value="F:2-oxoglutarate decarboxylase activity"/>
    <property type="evidence" value="ECO:0007669"/>
    <property type="project" value="UniProtKB-EC"/>
</dbReference>
<feature type="compositionally biased region" description="Basic and acidic residues" evidence="12">
    <location>
        <begin position="125"/>
        <end position="137"/>
    </location>
</feature>
<dbReference type="InterPro" id="IPR001017">
    <property type="entry name" value="DH_E1"/>
</dbReference>
<evidence type="ECO:0000256" key="7">
    <source>
        <dbReference type="ARBA" id="ARBA00023002"/>
    </source>
</evidence>
<dbReference type="Pfam" id="PF00198">
    <property type="entry name" value="2-oxoacid_dh"/>
    <property type="match status" value="1"/>
</dbReference>
<dbReference type="Gene3D" id="3.40.50.970">
    <property type="match status" value="1"/>
</dbReference>
<comment type="catalytic activity">
    <reaction evidence="10">
        <text>N(6)-[(R)-lipoyl]-L-lysyl-[protein] + 2-oxoglutarate + H(+) = N(6)-[(R)-S(8)-succinyldihydrolipoyl]-L-lysyl-[protein] + CO2</text>
        <dbReference type="Rhea" id="RHEA:12188"/>
        <dbReference type="Rhea" id="RHEA-COMP:10474"/>
        <dbReference type="Rhea" id="RHEA-COMP:20092"/>
        <dbReference type="ChEBI" id="CHEBI:15378"/>
        <dbReference type="ChEBI" id="CHEBI:16526"/>
        <dbReference type="ChEBI" id="CHEBI:16810"/>
        <dbReference type="ChEBI" id="CHEBI:83099"/>
        <dbReference type="ChEBI" id="CHEBI:83120"/>
        <dbReference type="EC" id="1.2.4.2"/>
    </reaction>
</comment>
<keyword evidence="14" id="KW-0808">Transferase</keyword>
<evidence type="ECO:0000256" key="5">
    <source>
        <dbReference type="ARBA" id="ARBA00022723"/>
    </source>
</evidence>
<dbReference type="InterPro" id="IPR011603">
    <property type="entry name" value="2oxoglutarate_DH_E1"/>
</dbReference>
<evidence type="ECO:0000256" key="11">
    <source>
        <dbReference type="ARBA" id="ARBA00052761"/>
    </source>
</evidence>
<sequence>MPEQTSHRLPEEFGGNEWLVDELYEQFRKDRHSVDKKWWELFDSFDADSGHDDQQQTRKSSDAPAGKTPRPTMAPTGDRAPAAPKSDPPTRELPVVRAETQAPKASGESPASTQQSGKPPVPNEPAKKADAAARNDKTTPIPAQLPASDRSDQMDENKVSVLRGPAKAIATNMEASLTVPTATSVRTIPAKLLIDNRVVINSNLARARGGKVSFTHIIGYAIIRALAQFPSQNVYYDVIEGKPSSVQPAHVNFGLAIDMPKPDGTRSLVVPNIKKAETLNFSEFWTAYEELVKKARSGKLGADDYAGTTVSLTNPGGIGTVHSVPRLSKGQACIIGAGALEYPAEFQGSSEKTLAKHAISKTITLTSTYDHRVIQGAGSGEFLRIIHQLLLGEQNFYDDIFESLRIPYEPVRWSADIQVDPMDQINKVARIQQLIHAYRVRGHLMADTNPLEYVQRKHADLDILTHGLTLWDLDREWPTGGFGGKPMLKFRTMLGVLRDAYCRTTGIEYMHLQDPVERQWFQDELEHPYSKPDREEQLRILEKLNSAEAFETFLQTKFVGQKRFSLEGGESLIPLLDAVLSGAADDGLDEVAIGMAHRGRLNVLTNIAGKTYAQVFREFEGTQDPRSVQGSGDVKYHLGTEGTFTSDSGNRTKVYLAANPSHLEAGDPVLEGIVRAKQDLLDQGESFPVLPILIHGDAAFAGQGVVAETLNLSQLRGYRTGGTIHVIVNNQVGFTTSPTSSRSSVYSTDVAKMVQAPVFHVNGDDPEAVVRVAQLAYQFRQRFNKDVVIDMVCYRRRGHNEGDDPSMTQPMMYNLIEAKRSVRKLYTEALIGRGDITQDEAEQALRDYQERLERVFAETHAAQTSPIPIITDDLHSVADLERPFSQQTESGERPVPQTAISADRLAQIGAAHTAIPEGFTVHPKLKALLEKREQMSREGGIDWGFGEMAAFGSLLTEGVPVRLAGQDSRRGTFVQRHAVFHDRVTGREWLPLDDLAEDQAPFMIYDSLLSEFAAMGFEYGYSVERPDALVIWEAQFGDFVNGAQTIIDEFISSAEQKWGQRSSLVLMLPHGYEGQGPDHSSARIERFLQMCAEENMVVANPSTAASHFHLLRQHAYRRPRKPLVIFTPKQLLRLKAAASSVEDFTQGTFRPVIPDALRPAGDDVKRVILVSGRLYYDLLSMREKLDDTTTAIVRVEQLYPLPREEITAVLAEYPQAEIVWAQDEPANQGAWPFMGLHLPPEVDRPIRLASRPASASTATGSAKNHGLEQEVLLKKAFGR</sequence>
<proteinExistence type="predicted"/>
<evidence type="ECO:0000256" key="1">
    <source>
        <dbReference type="ARBA" id="ARBA00001946"/>
    </source>
</evidence>
<dbReference type="InterPro" id="IPR029061">
    <property type="entry name" value="THDP-binding"/>
</dbReference>
<evidence type="ECO:0000256" key="10">
    <source>
        <dbReference type="ARBA" id="ARBA00051911"/>
    </source>
</evidence>
<keyword evidence="14" id="KW-0456">Lyase</keyword>
<comment type="cofactor">
    <cofactor evidence="2">
        <name>thiamine diphosphate</name>
        <dbReference type="ChEBI" id="CHEBI:58937"/>
    </cofactor>
</comment>
<dbReference type="Pfam" id="PF16078">
    <property type="entry name" value="2-oxogl_dehyd_N"/>
    <property type="match status" value="1"/>
</dbReference>
<dbReference type="Pfam" id="PF00676">
    <property type="entry name" value="E1_dh"/>
    <property type="match status" value="1"/>
</dbReference>
<dbReference type="GO" id="GO:0030976">
    <property type="term" value="F:thiamine pyrophosphate binding"/>
    <property type="evidence" value="ECO:0007669"/>
    <property type="project" value="InterPro"/>
</dbReference>
<evidence type="ECO:0000313" key="15">
    <source>
        <dbReference type="Proteomes" id="UP000323410"/>
    </source>
</evidence>
<protein>
    <submittedName>
        <fullName evidence="14">Multifunctional oxoglutarate decarboxylase/oxoglutarate dehydrogenase thiamine pyrophosphate-binding subunit/dihydrolipoyllysine-residue succinyltransferase subunit</fullName>
        <ecNumber evidence="14">4.1.1.71</ecNumber>
    </submittedName>
</protein>
<dbReference type="NCBIfam" id="NF006914">
    <property type="entry name" value="PRK09404.1"/>
    <property type="match status" value="1"/>
</dbReference>
<keyword evidence="8" id="KW-0786">Thiamine pyrophosphate</keyword>
<dbReference type="InterPro" id="IPR032106">
    <property type="entry name" value="2-oxogl_dehyd_N"/>
</dbReference>
<dbReference type="CDD" id="cd02016">
    <property type="entry name" value="TPP_E1_OGDC_like"/>
    <property type="match status" value="1"/>
</dbReference>
<dbReference type="GO" id="GO:0004591">
    <property type="term" value="F:oxoglutarate dehydrogenase (succinyl-transferring) activity"/>
    <property type="evidence" value="ECO:0007669"/>
    <property type="project" value="UniProtKB-EC"/>
</dbReference>
<dbReference type="InterPro" id="IPR005475">
    <property type="entry name" value="Transketolase-like_Pyr-bd"/>
</dbReference>
<dbReference type="Proteomes" id="UP000323410">
    <property type="component" value="Unassembled WGS sequence"/>
</dbReference>
<dbReference type="SUPFAM" id="SSF52777">
    <property type="entry name" value="CoA-dependent acyltransferases"/>
    <property type="match status" value="1"/>
</dbReference>
<name>A0A5D0XSN8_9MICC</name>
<accession>A0A5D0XSN8</accession>
<feature type="domain" description="Transketolase-like pyrimidine-binding" evidence="13">
    <location>
        <begin position="941"/>
        <end position="1134"/>
    </location>
</feature>
<dbReference type="GO" id="GO:0006099">
    <property type="term" value="P:tricarboxylic acid cycle"/>
    <property type="evidence" value="ECO:0007669"/>
    <property type="project" value="UniProtKB-UniPathway"/>
</dbReference>
<keyword evidence="7" id="KW-0560">Oxidoreductase</keyword>
<dbReference type="Pfam" id="PF16870">
    <property type="entry name" value="OxoGdeHyase_C"/>
    <property type="match status" value="1"/>
</dbReference>
<organism evidence="14 15">
    <name type="scientific">Arthrobacter echini</name>
    <dbReference type="NCBI Taxonomy" id="1529066"/>
    <lineage>
        <taxon>Bacteria</taxon>
        <taxon>Bacillati</taxon>
        <taxon>Actinomycetota</taxon>
        <taxon>Actinomycetes</taxon>
        <taxon>Micrococcales</taxon>
        <taxon>Micrococcaceae</taxon>
        <taxon>Arthrobacter</taxon>
    </lineage>
</organism>
<comment type="caution">
    <text evidence="14">The sequence shown here is derived from an EMBL/GenBank/DDBJ whole genome shotgun (WGS) entry which is preliminary data.</text>
</comment>
<evidence type="ECO:0000256" key="6">
    <source>
        <dbReference type="ARBA" id="ARBA00022842"/>
    </source>
</evidence>
<dbReference type="Gene3D" id="3.40.50.12470">
    <property type="match status" value="1"/>
</dbReference>
<dbReference type="GO" id="GO:0005829">
    <property type="term" value="C:cytosol"/>
    <property type="evidence" value="ECO:0007669"/>
    <property type="project" value="TreeGrafter"/>
</dbReference>